<keyword evidence="1" id="KW-1133">Transmembrane helix</keyword>
<dbReference type="AlphaFoldDB" id="A0A4P7NXR8"/>
<dbReference type="EMBL" id="CP032096">
    <property type="protein sequence ID" value="QBZ82527.1"/>
    <property type="molecule type" value="Genomic_DNA"/>
</dbReference>
<dbReference type="RefSeq" id="WP_135795231.1">
    <property type="nucleotide sequence ID" value="NZ_CP032096.1"/>
</dbReference>
<keyword evidence="1" id="KW-0472">Membrane</keyword>
<name>A0A4P7NXR8_9GAMM</name>
<evidence type="ECO:0000256" key="1">
    <source>
        <dbReference type="SAM" id="Phobius"/>
    </source>
</evidence>
<protein>
    <submittedName>
        <fullName evidence="2">Membrane protein</fullName>
    </submittedName>
</protein>
<keyword evidence="3" id="KW-1185">Reference proteome</keyword>
<accession>A0A4P7NXR8</accession>
<proteinExistence type="predicted"/>
<feature type="transmembrane region" description="Helical" evidence="1">
    <location>
        <begin position="59"/>
        <end position="88"/>
    </location>
</feature>
<dbReference type="Proteomes" id="UP000296201">
    <property type="component" value="Chromosome"/>
</dbReference>
<keyword evidence="1" id="KW-0812">Transmembrane</keyword>
<reference evidence="2 3" key="1">
    <citation type="submission" date="2018-08" db="EMBL/GenBank/DDBJ databases">
        <title>Horizontal acquisition of hydrogen conversion ability and other habitat adaptations in Hydrogenovibrio crunogenus strains.</title>
        <authorList>
            <person name="Gonnella G."/>
            <person name="Adam N."/>
            <person name="Perner M."/>
        </authorList>
    </citation>
    <scope>NUCLEOTIDE SEQUENCE [LARGE SCALE GENOMIC DNA]</scope>
    <source>
        <strain evidence="2 3">SP-41</strain>
    </source>
</reference>
<feature type="transmembrane region" description="Helical" evidence="1">
    <location>
        <begin position="16"/>
        <end position="38"/>
    </location>
</feature>
<dbReference type="OrthoDB" id="5405464at2"/>
<evidence type="ECO:0000313" key="3">
    <source>
        <dbReference type="Proteomes" id="UP000296201"/>
    </source>
</evidence>
<gene>
    <name evidence="2" type="ORF">GHNINEIG_00557</name>
</gene>
<organism evidence="2 3">
    <name type="scientific">Hydrogenovibrio crunogenus</name>
    <dbReference type="NCBI Taxonomy" id="39765"/>
    <lineage>
        <taxon>Bacteria</taxon>
        <taxon>Pseudomonadati</taxon>
        <taxon>Pseudomonadota</taxon>
        <taxon>Gammaproteobacteria</taxon>
        <taxon>Thiotrichales</taxon>
        <taxon>Piscirickettsiaceae</taxon>
        <taxon>Hydrogenovibrio</taxon>
    </lineage>
</organism>
<sequence>MSQTITPDTTMAKVTYILYLCSLVAGVTAIIGVVIAYTKRPDKDAPAWLTAHYHYQIQTFWYGLAYFVAGLLLMPIVIGGFIILWWIVWLVVRSIKGLSALEKQKAIEGSFFGFGNEQI</sequence>
<evidence type="ECO:0000313" key="2">
    <source>
        <dbReference type="EMBL" id="QBZ82527.1"/>
    </source>
</evidence>